<accession>A0A0F9VR90</accession>
<reference evidence="2" key="1">
    <citation type="journal article" date="2015" name="Nature">
        <title>Complex archaea that bridge the gap between prokaryotes and eukaryotes.</title>
        <authorList>
            <person name="Spang A."/>
            <person name="Saw J.H."/>
            <person name="Jorgensen S.L."/>
            <person name="Zaremba-Niedzwiedzka K."/>
            <person name="Martijn J."/>
            <person name="Lind A.E."/>
            <person name="van Eijk R."/>
            <person name="Schleper C."/>
            <person name="Guy L."/>
            <person name="Ettema T.J."/>
        </authorList>
    </citation>
    <scope>NUCLEOTIDE SEQUENCE</scope>
</reference>
<sequence length="93" mass="10873">MLFFQYNERLDRWFVDVTDQDENPIASGLRLTTNFPIERFIRDERRPAGVLMVVDQQGAGDDQDVLNQLTRDAGLFELGDRFVLIYFEEAELT</sequence>
<evidence type="ECO:0000313" key="2">
    <source>
        <dbReference type="EMBL" id="KKN75991.1"/>
    </source>
</evidence>
<gene>
    <name evidence="2" type="ORF">LCGC14_0375480</name>
</gene>
<organism evidence="2">
    <name type="scientific">marine sediment metagenome</name>
    <dbReference type="NCBI Taxonomy" id="412755"/>
    <lineage>
        <taxon>unclassified sequences</taxon>
        <taxon>metagenomes</taxon>
        <taxon>ecological metagenomes</taxon>
    </lineage>
</organism>
<dbReference type="AlphaFoldDB" id="A0A0F9VR90"/>
<dbReference type="Pfam" id="PF22479">
    <property type="entry name" value="Pam3_gp18"/>
    <property type="match status" value="1"/>
</dbReference>
<proteinExistence type="predicted"/>
<evidence type="ECO:0000259" key="1">
    <source>
        <dbReference type="Pfam" id="PF22479"/>
    </source>
</evidence>
<feature type="domain" description="Cyanophage baseplate Pam3 plug gp18" evidence="1">
    <location>
        <begin position="2"/>
        <end position="88"/>
    </location>
</feature>
<dbReference type="InterPro" id="IPR054252">
    <property type="entry name" value="Pam3_gp18"/>
</dbReference>
<name>A0A0F9VR90_9ZZZZ</name>
<protein>
    <recommendedName>
        <fullName evidence="1">Cyanophage baseplate Pam3 plug gp18 domain-containing protein</fullName>
    </recommendedName>
</protein>
<dbReference type="EMBL" id="LAZR01000301">
    <property type="protein sequence ID" value="KKN75991.1"/>
    <property type="molecule type" value="Genomic_DNA"/>
</dbReference>
<comment type="caution">
    <text evidence="2">The sequence shown here is derived from an EMBL/GenBank/DDBJ whole genome shotgun (WGS) entry which is preliminary data.</text>
</comment>